<protein>
    <submittedName>
        <fullName evidence="1">Uncharacterized protein</fullName>
    </submittedName>
</protein>
<dbReference type="EMBL" id="EU100883">
    <property type="protein sequence ID" value="ABU96895.1"/>
    <property type="molecule type" value="Genomic_DNA"/>
</dbReference>
<sequence length="120" mass="13560">MGIKQVEIFVNRVATAMERLDTPIVLSSSYRDALVNILADASETFKPNKLADILAQGIEWAIRFITSQGLYIKPFVFRQDDVVVVDSKLTRVVANPSTLSVWFVKWDSQAKDWVEEIATL</sequence>
<gene>
    <name evidence="1" type="ORF">P23p62</name>
</gene>
<dbReference type="Proteomes" id="UP000001132">
    <property type="component" value="Segment"/>
</dbReference>
<organism evidence="1 2">
    <name type="scientific">Thermus virus P23-45</name>
    <name type="common">Thermus thermophilus phage P23-45</name>
    <dbReference type="NCBI Taxonomy" id="2914006"/>
    <lineage>
        <taxon>Viruses</taxon>
        <taxon>Duplodnaviria</taxon>
        <taxon>Heunggongvirae</taxon>
        <taxon>Uroviricota</taxon>
        <taxon>Caudoviricetes</taxon>
        <taxon>Oshimavirus</taxon>
        <taxon>Oshimavirus P2345</taxon>
    </lineage>
</organism>
<reference evidence="1 2" key="1">
    <citation type="journal article" date="2008" name="J. Mol. Biol.">
        <title>Genome comparison and proteomic characterization of Thermus thermophilus bacteriophages P23-45 and P74-26: siphoviruses with triplex-forming sequences and the longest known tails.</title>
        <authorList>
            <person name="Minakhin L."/>
            <person name="Goel M."/>
            <person name="Berdygulova Z."/>
            <person name="Ramanculov E."/>
            <person name="Florens L."/>
            <person name="Glazko G."/>
            <person name="Karamychev V.N."/>
            <person name="Slesarev A.I."/>
            <person name="Kozyavkin S.A."/>
            <person name="Khromov I."/>
            <person name="Ackermann H.W."/>
            <person name="Washburn M."/>
            <person name="Mushegian A."/>
            <person name="Severinov K."/>
        </authorList>
    </citation>
    <scope>NUCLEOTIDE SEQUENCE</scope>
</reference>
<keyword evidence="2" id="KW-1185">Reference proteome</keyword>
<name>A7XX91_BP234</name>
<accession>A7XX91</accession>
<dbReference type="GeneID" id="5600502"/>
<organismHost>
    <name type="scientific">Thermus thermophilus</name>
    <dbReference type="NCBI Taxonomy" id="274"/>
</organismHost>
<dbReference type="RefSeq" id="YP_001467915.1">
    <property type="nucleotide sequence ID" value="NC_009803.1"/>
</dbReference>
<dbReference type="KEGG" id="vg:5600502"/>
<evidence type="ECO:0000313" key="2">
    <source>
        <dbReference type="Proteomes" id="UP000001132"/>
    </source>
</evidence>
<proteinExistence type="predicted"/>
<evidence type="ECO:0000313" key="1">
    <source>
        <dbReference type="EMBL" id="ABU96895.1"/>
    </source>
</evidence>